<dbReference type="PIRSF" id="PIRSF010372">
    <property type="entry name" value="PaiB"/>
    <property type="match status" value="1"/>
</dbReference>
<name>A0ABR8EXP7_NOSLI</name>
<dbReference type="SUPFAM" id="SSF50475">
    <property type="entry name" value="FMN-binding split barrel"/>
    <property type="match status" value="1"/>
</dbReference>
<dbReference type="Proteomes" id="UP000604661">
    <property type="component" value="Unassembled WGS sequence"/>
</dbReference>
<comment type="caution">
    <text evidence="1">The sequence shown here is derived from an EMBL/GenBank/DDBJ whole genome shotgun (WGS) entry which is preliminary data.</text>
</comment>
<proteinExistence type="predicted"/>
<dbReference type="EMBL" id="JACJTE010000020">
    <property type="protein sequence ID" value="MBD2562693.1"/>
    <property type="molecule type" value="Genomic_DNA"/>
</dbReference>
<dbReference type="Pfam" id="PF04299">
    <property type="entry name" value="FMN_bind_2"/>
    <property type="match status" value="1"/>
</dbReference>
<sequence length="209" mass="23469">MYRPTAFQEDNVDKLIAFMRANSFATLVSIIDGVPYASHVPLVIAMQGDALKLIGHLAKQNPQSQVLGNELLAIFTGAHAYISPTLYERYESVPTWNYIAVHAYGIPKVIMLNESPESMNQMINEMIDTYEADYKSHWHSLSDGFREGMMNGIVGFEITVTRLEGKYKLSQNRSQVEQHNVSSMLLQSSDMAARAVGAEMKQNLEANEY</sequence>
<dbReference type="Gene3D" id="2.30.110.10">
    <property type="entry name" value="Electron Transport, Fmn-binding Protein, Chain A"/>
    <property type="match status" value="1"/>
</dbReference>
<dbReference type="RefSeq" id="WP_190894675.1">
    <property type="nucleotide sequence ID" value="NZ_JACJTE010000020.1"/>
</dbReference>
<dbReference type="InterPro" id="IPR007396">
    <property type="entry name" value="TR_PAI2-type"/>
</dbReference>
<protein>
    <submittedName>
        <fullName evidence="1">FMN-binding negative transcriptional regulator</fullName>
    </submittedName>
</protein>
<dbReference type="PANTHER" id="PTHR35802">
    <property type="entry name" value="PROTEASE SYNTHASE AND SPORULATION PROTEIN PAI 2"/>
    <property type="match status" value="1"/>
</dbReference>
<organism evidence="1 2">
    <name type="scientific">Nostoc linckia FACHB-391</name>
    <dbReference type="NCBI Taxonomy" id="2692906"/>
    <lineage>
        <taxon>Bacteria</taxon>
        <taxon>Bacillati</taxon>
        <taxon>Cyanobacteriota</taxon>
        <taxon>Cyanophyceae</taxon>
        <taxon>Nostocales</taxon>
        <taxon>Nostocaceae</taxon>
        <taxon>Nostoc</taxon>
    </lineage>
</organism>
<evidence type="ECO:0000313" key="1">
    <source>
        <dbReference type="EMBL" id="MBD2562693.1"/>
    </source>
</evidence>
<accession>A0ABR8EXP7</accession>
<gene>
    <name evidence="1" type="ORF">H6G95_19145</name>
</gene>
<keyword evidence="2" id="KW-1185">Reference proteome</keyword>
<dbReference type="PANTHER" id="PTHR35802:SF1">
    <property type="entry name" value="PROTEASE SYNTHASE AND SPORULATION PROTEIN PAI 2"/>
    <property type="match status" value="1"/>
</dbReference>
<evidence type="ECO:0000313" key="2">
    <source>
        <dbReference type="Proteomes" id="UP000604661"/>
    </source>
</evidence>
<dbReference type="InterPro" id="IPR012349">
    <property type="entry name" value="Split_barrel_FMN-bd"/>
</dbReference>
<reference evidence="1 2" key="1">
    <citation type="journal article" date="2020" name="ISME J.">
        <title>Comparative genomics reveals insights into cyanobacterial evolution and habitat adaptation.</title>
        <authorList>
            <person name="Chen M.Y."/>
            <person name="Teng W.K."/>
            <person name="Zhao L."/>
            <person name="Hu C.X."/>
            <person name="Zhou Y.K."/>
            <person name="Han B.P."/>
            <person name="Song L.R."/>
            <person name="Shu W.S."/>
        </authorList>
    </citation>
    <scope>NUCLEOTIDE SEQUENCE [LARGE SCALE GENOMIC DNA]</scope>
    <source>
        <strain evidence="1 2">FACHB-391</strain>
    </source>
</reference>